<dbReference type="CDD" id="cd17546">
    <property type="entry name" value="REC_hyHK_CKI1_RcsC-like"/>
    <property type="match status" value="1"/>
</dbReference>
<dbReference type="SMART" id="SM00387">
    <property type="entry name" value="HATPase_c"/>
    <property type="match status" value="1"/>
</dbReference>
<dbReference type="InterPro" id="IPR036097">
    <property type="entry name" value="HisK_dim/P_sf"/>
</dbReference>
<dbReference type="CDD" id="cd14014">
    <property type="entry name" value="STKc_PknB_like"/>
    <property type="match status" value="1"/>
</dbReference>
<evidence type="ECO:0000259" key="16">
    <source>
        <dbReference type="PROSITE" id="PS50110"/>
    </source>
</evidence>
<evidence type="ECO:0000256" key="3">
    <source>
        <dbReference type="ARBA" id="ARBA00012438"/>
    </source>
</evidence>
<keyword evidence="4 12" id="KW-0597">Phosphoprotein</keyword>
<dbReference type="SUPFAM" id="SSF56112">
    <property type="entry name" value="Protein kinase-like (PK-like)"/>
    <property type="match status" value="1"/>
</dbReference>
<dbReference type="Pfam" id="PF13191">
    <property type="entry name" value="AAA_16"/>
    <property type="match status" value="1"/>
</dbReference>
<feature type="modified residue" description="4-aspartylphosphate" evidence="12">
    <location>
        <position position="1870"/>
    </location>
</feature>
<dbReference type="InterPro" id="IPR011009">
    <property type="entry name" value="Kinase-like_dom_sf"/>
</dbReference>
<dbReference type="Proteomes" id="UP000030700">
    <property type="component" value="Unassembled WGS sequence"/>
</dbReference>
<evidence type="ECO:0000256" key="10">
    <source>
        <dbReference type="ARBA" id="ARBA00022989"/>
    </source>
</evidence>
<feature type="coiled-coil region" evidence="13">
    <location>
        <begin position="1536"/>
        <end position="1570"/>
    </location>
</feature>
<evidence type="ECO:0000256" key="5">
    <source>
        <dbReference type="ARBA" id="ARBA00022679"/>
    </source>
</evidence>
<proteinExistence type="predicted"/>
<evidence type="ECO:0000256" key="1">
    <source>
        <dbReference type="ARBA" id="ARBA00000085"/>
    </source>
</evidence>
<dbReference type="Gene3D" id="3.30.565.10">
    <property type="entry name" value="Histidine kinase-like ATPase, C-terminal domain"/>
    <property type="match status" value="1"/>
</dbReference>
<dbReference type="SMART" id="SM00388">
    <property type="entry name" value="HisKA"/>
    <property type="match status" value="1"/>
</dbReference>
<evidence type="ECO:0000256" key="7">
    <source>
        <dbReference type="ARBA" id="ARBA00022741"/>
    </source>
</evidence>
<dbReference type="PRINTS" id="PR00344">
    <property type="entry name" value="BCTRLSENSOR"/>
</dbReference>
<dbReference type="InterPro" id="IPR001789">
    <property type="entry name" value="Sig_transdc_resp-reg_receiver"/>
</dbReference>
<dbReference type="PROSITE" id="PS50110">
    <property type="entry name" value="RESPONSE_REGULATORY"/>
    <property type="match status" value="1"/>
</dbReference>
<reference evidence="17" key="1">
    <citation type="journal article" date="2015" name="PeerJ">
        <title>First genomic representation of candidate bacterial phylum KSB3 points to enhanced environmental sensing as a trigger of wastewater bulking.</title>
        <authorList>
            <person name="Sekiguchi Y."/>
            <person name="Ohashi A."/>
            <person name="Parks D.H."/>
            <person name="Yamauchi T."/>
            <person name="Tyson G.W."/>
            <person name="Hugenholtz P."/>
        </authorList>
    </citation>
    <scope>NUCLEOTIDE SEQUENCE [LARGE SCALE GENOMIC DNA]</scope>
</reference>
<keyword evidence="11" id="KW-0472">Membrane</keyword>
<evidence type="ECO:0000256" key="13">
    <source>
        <dbReference type="SAM" id="Coils"/>
    </source>
</evidence>
<evidence type="ECO:0000259" key="14">
    <source>
        <dbReference type="PROSITE" id="PS50011"/>
    </source>
</evidence>
<dbReference type="SUPFAM" id="SSF55874">
    <property type="entry name" value="ATPase domain of HSP90 chaperone/DNA topoisomerase II/histidine kinase"/>
    <property type="match status" value="1"/>
</dbReference>
<dbReference type="InterPro" id="IPR000719">
    <property type="entry name" value="Prot_kinase_dom"/>
</dbReference>
<dbReference type="FunFam" id="1.10.287.130:FF:000004">
    <property type="entry name" value="Ethylene receptor 1"/>
    <property type="match status" value="1"/>
</dbReference>
<dbReference type="SUPFAM" id="SSF55781">
    <property type="entry name" value="GAF domain-like"/>
    <property type="match status" value="1"/>
</dbReference>
<organism evidence="17">
    <name type="scientific">Candidatus Moduliflexus flocculans</name>
    <dbReference type="NCBI Taxonomy" id="1499966"/>
    <lineage>
        <taxon>Bacteria</taxon>
        <taxon>Candidatus Moduliflexota</taxon>
        <taxon>Candidatus Moduliflexia</taxon>
        <taxon>Candidatus Moduliflexales</taxon>
        <taxon>Candidatus Moduliflexaceae</taxon>
    </lineage>
</organism>
<dbReference type="FunFam" id="3.30.565.10:FF:000010">
    <property type="entry name" value="Sensor histidine kinase RcsC"/>
    <property type="match status" value="1"/>
</dbReference>
<dbReference type="PROSITE" id="PS50011">
    <property type="entry name" value="PROTEIN_KINASE_DOM"/>
    <property type="match status" value="1"/>
</dbReference>
<feature type="domain" description="Histidine kinase" evidence="15">
    <location>
        <begin position="1577"/>
        <end position="1799"/>
    </location>
</feature>
<accession>A0A0S6VPK1</accession>
<keyword evidence="5" id="KW-0808">Transferase</keyword>
<dbReference type="GO" id="GO:0005524">
    <property type="term" value="F:ATP binding"/>
    <property type="evidence" value="ECO:0007669"/>
    <property type="project" value="UniProtKB-KW"/>
</dbReference>
<dbReference type="Pfam" id="PF00512">
    <property type="entry name" value="HisKA"/>
    <property type="match status" value="1"/>
</dbReference>
<feature type="domain" description="Protein kinase" evidence="14">
    <location>
        <begin position="6"/>
        <end position="282"/>
    </location>
</feature>
<feature type="domain" description="Response regulatory" evidence="16">
    <location>
        <begin position="1821"/>
        <end position="1937"/>
    </location>
</feature>
<dbReference type="InterPro" id="IPR003661">
    <property type="entry name" value="HisK_dim/P_dom"/>
</dbReference>
<keyword evidence="6" id="KW-0812">Transmembrane</keyword>
<dbReference type="SUPFAM" id="SSF52540">
    <property type="entry name" value="P-loop containing nucleoside triphosphate hydrolases"/>
    <property type="match status" value="1"/>
</dbReference>
<comment type="subcellular location">
    <subcellularLocation>
        <location evidence="2">Membrane</location>
    </subcellularLocation>
</comment>
<dbReference type="Pfam" id="PF01590">
    <property type="entry name" value="GAF"/>
    <property type="match status" value="1"/>
</dbReference>
<dbReference type="InterPro" id="IPR036890">
    <property type="entry name" value="HATPase_C_sf"/>
</dbReference>
<evidence type="ECO:0000256" key="2">
    <source>
        <dbReference type="ARBA" id="ARBA00004370"/>
    </source>
</evidence>
<keyword evidence="8" id="KW-0418">Kinase</keyword>
<dbReference type="Gene3D" id="1.10.287.130">
    <property type="match status" value="1"/>
</dbReference>
<dbReference type="InterPro" id="IPR041664">
    <property type="entry name" value="AAA_16"/>
</dbReference>
<dbReference type="Gene3D" id="1.10.510.10">
    <property type="entry name" value="Transferase(Phosphotransferase) domain 1"/>
    <property type="match status" value="1"/>
</dbReference>
<dbReference type="EC" id="2.7.13.3" evidence="3"/>
<dbReference type="GO" id="GO:0000155">
    <property type="term" value="F:phosphorelay sensor kinase activity"/>
    <property type="evidence" value="ECO:0007669"/>
    <property type="project" value="InterPro"/>
</dbReference>
<dbReference type="SUPFAM" id="SSF47384">
    <property type="entry name" value="Homodimeric domain of signal transducing histidine kinase"/>
    <property type="match status" value="1"/>
</dbReference>
<name>A0A0S6VPK1_9BACT</name>
<dbReference type="InterPro" id="IPR027417">
    <property type="entry name" value="P-loop_NTPase"/>
</dbReference>
<dbReference type="GO" id="GO:0016020">
    <property type="term" value="C:membrane"/>
    <property type="evidence" value="ECO:0007669"/>
    <property type="project" value="UniProtKB-SubCell"/>
</dbReference>
<keyword evidence="13" id="KW-0175">Coiled coil</keyword>
<evidence type="ECO:0000256" key="9">
    <source>
        <dbReference type="ARBA" id="ARBA00022840"/>
    </source>
</evidence>
<dbReference type="InterPro" id="IPR004358">
    <property type="entry name" value="Sig_transdc_His_kin-like_C"/>
</dbReference>
<evidence type="ECO:0000256" key="4">
    <source>
        <dbReference type="ARBA" id="ARBA00022553"/>
    </source>
</evidence>
<keyword evidence="10" id="KW-1133">Transmembrane helix</keyword>
<evidence type="ECO:0000256" key="6">
    <source>
        <dbReference type="ARBA" id="ARBA00022692"/>
    </source>
</evidence>
<evidence type="ECO:0000256" key="11">
    <source>
        <dbReference type="ARBA" id="ARBA00023136"/>
    </source>
</evidence>
<dbReference type="SUPFAM" id="SSF52172">
    <property type="entry name" value="CheY-like"/>
    <property type="match status" value="1"/>
</dbReference>
<protein>
    <recommendedName>
        <fullName evidence="3">histidine kinase</fullName>
        <ecNumber evidence="3">2.7.13.3</ecNumber>
    </recommendedName>
</protein>
<dbReference type="PANTHER" id="PTHR43642">
    <property type="entry name" value="HYBRID SIGNAL TRANSDUCTION HISTIDINE KINASE G"/>
    <property type="match status" value="1"/>
</dbReference>
<dbReference type="PROSITE" id="PS50109">
    <property type="entry name" value="HIS_KIN"/>
    <property type="match status" value="1"/>
</dbReference>
<comment type="catalytic activity">
    <reaction evidence="1">
        <text>ATP + protein L-histidine = ADP + protein N-phospho-L-histidine.</text>
        <dbReference type="EC" id="2.7.13.3"/>
    </reaction>
</comment>
<dbReference type="CDD" id="cd00082">
    <property type="entry name" value="HisKA"/>
    <property type="match status" value="1"/>
</dbReference>
<dbReference type="CDD" id="cd16922">
    <property type="entry name" value="HATPase_EvgS-ArcB-TorS-like"/>
    <property type="match status" value="1"/>
</dbReference>
<dbReference type="Pfam" id="PF00072">
    <property type="entry name" value="Response_reg"/>
    <property type="match status" value="1"/>
</dbReference>
<dbReference type="Pfam" id="PF02518">
    <property type="entry name" value="HATPase_c"/>
    <property type="match status" value="1"/>
</dbReference>
<dbReference type="InterPro" id="IPR029016">
    <property type="entry name" value="GAF-like_dom_sf"/>
</dbReference>
<dbReference type="SMART" id="SM00448">
    <property type="entry name" value="REC"/>
    <property type="match status" value="1"/>
</dbReference>
<dbReference type="Pfam" id="PF00069">
    <property type="entry name" value="Pkinase"/>
    <property type="match status" value="1"/>
</dbReference>
<dbReference type="InterPro" id="IPR053159">
    <property type="entry name" value="Hybrid_Histidine_Kinase"/>
</dbReference>
<dbReference type="SMART" id="SM00065">
    <property type="entry name" value="GAF"/>
    <property type="match status" value="1"/>
</dbReference>
<keyword evidence="7" id="KW-0547">Nucleotide-binding</keyword>
<dbReference type="PANTHER" id="PTHR43642:SF1">
    <property type="entry name" value="HYBRID SIGNAL TRANSDUCTION HISTIDINE KINASE G"/>
    <property type="match status" value="1"/>
</dbReference>
<dbReference type="STRING" id="1499966.U14_00266"/>
<dbReference type="Gene3D" id="3.30.450.40">
    <property type="match status" value="1"/>
</dbReference>
<dbReference type="InterPro" id="IPR005467">
    <property type="entry name" value="His_kinase_dom"/>
</dbReference>
<keyword evidence="9 17" id="KW-0067">ATP-binding</keyword>
<dbReference type="InterPro" id="IPR003018">
    <property type="entry name" value="GAF"/>
</dbReference>
<evidence type="ECO:0000313" key="18">
    <source>
        <dbReference type="Proteomes" id="UP000030700"/>
    </source>
</evidence>
<evidence type="ECO:0000256" key="8">
    <source>
        <dbReference type="ARBA" id="ARBA00022777"/>
    </source>
</evidence>
<dbReference type="HOGENOM" id="CLU_000445_34_2_0"/>
<sequence>MRMFDDQHQELLYQGEKFSVYRVWQTDVAAARIVKVAEKKRTVAALRHVEALRKEYHLLTALSSEYVIRALEWLEDDEQAALVLEDIGGCSLKQALQGENARLPPLPAAQFLSFAIRIAAGLAAIHRQQIIHKDINPENIIWNAQSDRLQLIDFDIAATHTQKVAYAGNPEFLEGTFPYLSPEQTGRLTRAIDPRTDLYALGVTFYELLTGQRPFEAADPVELISAHLAKTPVPPHELPALQDTGSSLPVRMLSAIIVKLLAKNPEDRYQSAEGLQYDLERIRAGLAEGERFAAFSLASQDLSGQVRLPEKLYGRDREIGQLRDAYRRLRDGGTELLLIAGASGTGKTALANELRLPVLQDRGYFLSGKFQQLQRTVPYAALTQAFAQFCEMLLSETPEALVQWKTRILDAVAGLGQVLTNMLPCLTAVIGAQPDVPEVGGEEARRRFQYVMARFVRAIANQDHPMVIFLDDLQWADPASLSLLQMLLAEGEGQHLLLLGAYRDNELSPAHPLTAVLHEIQQGRTILTLSIADLTQSDLQEWLCDALRVTGASERERLLPLTALIFRKTQGNAFFAVRFLQDLDQADLLRFDAATGWIWDAAAIERQHISENVAEFMARTIRTLPEAEQRLLISAAAIGSVFDLALLHQLSAAERVIARSVSDEAIPFRERVIARSDNDEAIPFRERVIARSDNDEAIPGFSGIASSLTLLAMTALHSREEGNEPLEATPAFERLLHAQFLMPAEAGRYQFAHDRIYQAAYSLIEEQARPAFHLSIGRMLQASAGAEEEHLFEIVRHLNLSSSLLDTEAGKEELARLNLRAARQARRSAAFSIADDHARQALRLLSDDCWQQQYALALAIHDEAIQAAYLCGTYQEMETLIETVLAQMARLADASAAYEYRVLSFSVQGQAPKAVETLLAIFSRLGVEIAEDAAAMPPQRVTLFRKAKMMRDPDKQTALRLFYVGAATFMFGAPHLLPGVTNTMLALTLKQGLVPETPFILSFYGIVRLLFGDFAGASQAGEIAMELLERGIGSDAIRVRTGSIVTFYLAGIRQHYKEVCKAMIEYSPLALHVGDFEYASYIASTYTNFLGRTDTELPRWKEQINALREQIMQIKQIWILPALSIEMAGTAALRGETENLITLEIDLENIIQNIPETLANALSFATYLKRMVIGGCFFNEDAGLPEALQKIEQLWSTIGIPIPYYTSDFHFYRPLAYLRLCEGMADGEERDTLLRKVDESLNFLKTWLALGPVNIRHKYDLLRAERARLAGRARQAAALYDRAIQAAYDHDYLHEAALANELAAKFYLAQQREPLAEFYFRKALEGYQVWGAAGKIKQLETRYPKYLRRARPGTASGTETGSSGASSFGLDMRTILKAAQALSGEIHLPRLLEQLMRALIEHAGAQRGVFLQRRGETFVIQAERTIEGRTAIFQALPMEEQAAALPLAVLHYVARARRQLVFDNLSADSAYAADPYIRQRQPVSAVCLPALKQNEVVALLYLENNLVEGAFTPARLELLNILAAQIAVSIENAELYANLEEKVRQRTAELEQANAALEQSRQIADKANQAKSEFLANMSHELRTPLNGILGYAQILKRSHGLTTNLKDGLDIIQQSGHHLLTLINDVLDLSKIEARKMELYPIAVNLRSFLENLVGIVRMRAMEKDVRFQFHGASDLPLGIEADETRLRQVLLNLLSNAIKFTEKGSNVTLRTTCVERHNGVRRLRFEVEDTGVGISPEDQEKIFQPFEQAKTAAQQKEGTGLGLSISRQLVALMGGELRVRSEIGRGSVFWVDAEFRVITDVPEGAARRDVTKYVGERQRLLVVDDSKESRLVMLQLLEPLGFDILLAENGKQAVEMAQTTRPNLIFMDLVMPVMNGFEAVKAIRRIPELQGLPIIAMSASVLSAEQEQSQNVGCQAFLPKPIDSGQLFDVLASYLPIQWEYEDAGEHILPDMPQEENEVILAPPRDVLEIIYELAVLGKMSRLREQADRLEAMNVRYVPFAEKLRELIKAFADKQIVEWVDGYLHGV</sequence>
<evidence type="ECO:0000259" key="15">
    <source>
        <dbReference type="PROSITE" id="PS50109"/>
    </source>
</evidence>
<keyword evidence="18" id="KW-1185">Reference proteome</keyword>
<evidence type="ECO:0000313" key="17">
    <source>
        <dbReference type="EMBL" id="GAK49048.1"/>
    </source>
</evidence>
<dbReference type="InterPro" id="IPR003594">
    <property type="entry name" value="HATPase_dom"/>
</dbReference>
<dbReference type="EMBL" id="DF820455">
    <property type="protein sequence ID" value="GAK49048.1"/>
    <property type="molecule type" value="Genomic_DNA"/>
</dbReference>
<dbReference type="Gene3D" id="3.40.50.2300">
    <property type="match status" value="1"/>
</dbReference>
<evidence type="ECO:0000256" key="12">
    <source>
        <dbReference type="PROSITE-ProRule" id="PRU00169"/>
    </source>
</evidence>
<gene>
    <name evidence="17" type="ORF">U14_00266</name>
</gene>
<dbReference type="InterPro" id="IPR011006">
    <property type="entry name" value="CheY-like_superfamily"/>
</dbReference>
<dbReference type="Gene3D" id="3.40.50.300">
    <property type="entry name" value="P-loop containing nucleotide triphosphate hydrolases"/>
    <property type="match status" value="1"/>
</dbReference>